<dbReference type="SUPFAM" id="SSF88723">
    <property type="entry name" value="PIN domain-like"/>
    <property type="match status" value="1"/>
</dbReference>
<dbReference type="PANTHER" id="PTHR12814:SF2">
    <property type="entry name" value="RNA-BINDING PROTEIN NOB1"/>
    <property type="match status" value="1"/>
</dbReference>
<reference evidence="6" key="1">
    <citation type="journal article" date="2020" name="mSystems">
        <title>Genome- and Community-Level Interaction Insights into Carbon Utilization and Element Cycling Functions of Hydrothermarchaeota in Hydrothermal Sediment.</title>
        <authorList>
            <person name="Zhou Z."/>
            <person name="Liu Y."/>
            <person name="Xu W."/>
            <person name="Pan J."/>
            <person name="Luo Z.H."/>
            <person name="Li M."/>
        </authorList>
    </citation>
    <scope>NUCLEOTIDE SEQUENCE [LARGE SCALE GENOMIC DNA]</scope>
    <source>
        <strain evidence="5">SpSt-638</strain>
        <strain evidence="6">SpSt-648</strain>
    </source>
</reference>
<dbReference type="AlphaFoldDB" id="A0A7C4NQJ5"/>
<dbReference type="Gene3D" id="3.40.50.1010">
    <property type="entry name" value="5'-nuclease"/>
    <property type="match status" value="1"/>
</dbReference>
<accession>A0A7C4NQJ5</accession>
<dbReference type="GO" id="GO:0016787">
    <property type="term" value="F:hydrolase activity"/>
    <property type="evidence" value="ECO:0007669"/>
    <property type="project" value="UniProtKB-KW"/>
</dbReference>
<dbReference type="GO" id="GO:0046872">
    <property type="term" value="F:metal ion binding"/>
    <property type="evidence" value="ECO:0007669"/>
    <property type="project" value="UniProtKB-KW"/>
</dbReference>
<evidence type="ECO:0000256" key="2">
    <source>
        <dbReference type="ARBA" id="ARBA00022723"/>
    </source>
</evidence>
<sequence length="170" mass="19223">MRGEDLKSNKRLLVFDTGALLSKIQLQMYSDNIEIYTTPSVLEEVKDRESREALEVSLNIDRVRIAQPSEATITYISKLADSLGYLNKLSRTDIEVASLAYELNKYSKVTVLTDDYDLQNLLLHLNIEFATVKTKGIREARILRNKCRVCGYPLKSNDEECPVCGSKSIG</sequence>
<dbReference type="InterPro" id="IPR039907">
    <property type="entry name" value="NOB1"/>
</dbReference>
<dbReference type="InterPro" id="IPR029060">
    <property type="entry name" value="PIN-like_dom_sf"/>
</dbReference>
<evidence type="ECO:0000259" key="4">
    <source>
        <dbReference type="SMART" id="SM00670"/>
    </source>
</evidence>
<evidence type="ECO:0000256" key="1">
    <source>
        <dbReference type="ARBA" id="ARBA00022722"/>
    </source>
</evidence>
<dbReference type="InterPro" id="IPR002716">
    <property type="entry name" value="PIN_dom"/>
</dbReference>
<keyword evidence="1" id="KW-0540">Nuclease</keyword>
<dbReference type="PANTHER" id="PTHR12814">
    <property type="entry name" value="RNA-BINDING PROTEIN NOB1"/>
    <property type="match status" value="1"/>
</dbReference>
<dbReference type="InterPro" id="IPR033411">
    <property type="entry name" value="Ribonuclease_PIN"/>
</dbReference>
<comment type="caution">
    <text evidence="6">The sequence shown here is derived from an EMBL/GenBank/DDBJ whole genome shotgun (WGS) entry which is preliminary data.</text>
</comment>
<evidence type="ECO:0000256" key="3">
    <source>
        <dbReference type="ARBA" id="ARBA00022801"/>
    </source>
</evidence>
<feature type="domain" description="PIN" evidence="4">
    <location>
        <begin position="11"/>
        <end position="120"/>
    </location>
</feature>
<evidence type="ECO:0000313" key="6">
    <source>
        <dbReference type="EMBL" id="HGQ73673.1"/>
    </source>
</evidence>
<protein>
    <submittedName>
        <fullName evidence="6">Nucleotide-binding protein</fullName>
    </submittedName>
</protein>
<keyword evidence="3" id="KW-0378">Hydrolase</keyword>
<dbReference type="EMBL" id="DTBE01000028">
    <property type="protein sequence ID" value="HGQ59288.1"/>
    <property type="molecule type" value="Genomic_DNA"/>
</dbReference>
<gene>
    <name evidence="5" type="ORF">ENU09_00960</name>
    <name evidence="6" type="ORF">ENU20_01140</name>
</gene>
<dbReference type="GO" id="GO:0030688">
    <property type="term" value="C:preribosome, small subunit precursor"/>
    <property type="evidence" value="ECO:0007669"/>
    <property type="project" value="TreeGrafter"/>
</dbReference>
<dbReference type="CDD" id="cd09876">
    <property type="entry name" value="PIN_Nob1-like"/>
    <property type="match status" value="1"/>
</dbReference>
<organism evidence="6">
    <name type="scientific">Staphylothermus marinus</name>
    <dbReference type="NCBI Taxonomy" id="2280"/>
    <lineage>
        <taxon>Archaea</taxon>
        <taxon>Thermoproteota</taxon>
        <taxon>Thermoprotei</taxon>
        <taxon>Desulfurococcales</taxon>
        <taxon>Desulfurococcaceae</taxon>
        <taxon>Staphylothermus</taxon>
    </lineage>
</organism>
<proteinExistence type="predicted"/>
<dbReference type="Pfam" id="PF17146">
    <property type="entry name" value="PIN_6"/>
    <property type="match status" value="1"/>
</dbReference>
<dbReference type="CDD" id="cd00350">
    <property type="entry name" value="rubredoxin_like"/>
    <property type="match status" value="1"/>
</dbReference>
<name>A0A7C4NQJ5_STAMA</name>
<dbReference type="SMART" id="SM00670">
    <property type="entry name" value="PINc"/>
    <property type="match status" value="1"/>
</dbReference>
<dbReference type="EMBL" id="DTBP01000011">
    <property type="protein sequence ID" value="HGQ73673.1"/>
    <property type="molecule type" value="Genomic_DNA"/>
</dbReference>
<evidence type="ECO:0000313" key="5">
    <source>
        <dbReference type="EMBL" id="HGQ59288.1"/>
    </source>
</evidence>
<dbReference type="GO" id="GO:0004521">
    <property type="term" value="F:RNA endonuclease activity"/>
    <property type="evidence" value="ECO:0007669"/>
    <property type="project" value="TreeGrafter"/>
</dbReference>
<keyword evidence="2" id="KW-0479">Metal-binding</keyword>
<dbReference type="GO" id="GO:0030490">
    <property type="term" value="P:maturation of SSU-rRNA"/>
    <property type="evidence" value="ECO:0007669"/>
    <property type="project" value="TreeGrafter"/>
</dbReference>